<feature type="signal peptide" evidence="10">
    <location>
        <begin position="1"/>
        <end position="20"/>
    </location>
</feature>
<evidence type="ECO:0000256" key="8">
    <source>
        <dbReference type="ARBA" id="ARBA00049902"/>
    </source>
</evidence>
<comment type="catalytic activity">
    <reaction evidence="8">
        <text>[GlcNAc-(1-&gt;4)-Mur2Ac(oyl-L-Ala-gamma-D-Glu-L-Lys-D-Ala-D-Ala)](n)-di-trans,octa-cis-undecaprenyl diphosphate + beta-D-GlcNAc-(1-&gt;4)-Mur2Ac(oyl-L-Ala-gamma-D-Glu-L-Lys-D-Ala-D-Ala)-di-trans,octa-cis-undecaprenyl diphosphate = [GlcNAc-(1-&gt;4)-Mur2Ac(oyl-L-Ala-gamma-D-Glu-L-Lys-D-Ala-D-Ala)](n+1)-di-trans,octa-cis-undecaprenyl diphosphate + di-trans,octa-cis-undecaprenyl diphosphate + H(+)</text>
        <dbReference type="Rhea" id="RHEA:23708"/>
        <dbReference type="Rhea" id="RHEA-COMP:9602"/>
        <dbReference type="Rhea" id="RHEA-COMP:9603"/>
        <dbReference type="ChEBI" id="CHEBI:15378"/>
        <dbReference type="ChEBI" id="CHEBI:58405"/>
        <dbReference type="ChEBI" id="CHEBI:60033"/>
        <dbReference type="ChEBI" id="CHEBI:78435"/>
        <dbReference type="EC" id="2.4.99.28"/>
    </reaction>
</comment>
<keyword evidence="3" id="KW-0328">Glycosyltransferase</keyword>
<dbReference type="InterPro" id="IPR001264">
    <property type="entry name" value="Glyco_trans_51"/>
</dbReference>
<keyword evidence="1" id="KW-0121">Carboxypeptidase</keyword>
<evidence type="ECO:0000313" key="13">
    <source>
        <dbReference type="EMBL" id="GAA1151541.1"/>
    </source>
</evidence>
<sequence length="775" mass="83512">MPSWKQVAALSIAFLGSLLAAGSVAYALVGVPDQNLASKSQNNVYYWDDNTPMVSAGSGPNRQNIPISRIPKAMQDAVISAENKTFRDDPGVDFKGMGRAVYNMAMGGNTQGGSTITQQFVKNALLGDQSQTLSRKFKELFISMKVGNEMEKNEILEGYLNTSYYGRGAFGIQAAARTYYGKDADDLNPSECALLATVLKGPTYYDPAGAPSLDPRATPERNYENATKRWKWILGEMVNDGKLDRSELAKYSEFPMPKQQKQNQGLGGQTGYLVDLAKAYFINNNDRGITEKELAQGGYEIHTTFNKKKVDQLTKAVKKVYDANIDPKKRPDTDTHVQFGGASVEPSTGKIVAIYGGTDATKHFTNNADQTGAQVGSTFKPFVLAAAMESGVRDPNLGPVQNSDQRTQISPDKTIYDGDNKLKIKNYDGSVWRNEEDKEWLQVNDGDKDYGPIDLRYAMQESANSPFVQLGMDVGIPQVRDAAKKAGLLESSLVGGEVPSFSIGISDPSAIRMAGAYGTFAASGEQRDPYSVTKVEASGEVVYEHDAKANRAFSSAVADNVTDVLKTVVEKGTGKNARLSDREAAGKTGTTDGNKSAWFVGYTPQLSTAIDMYRMDDNAESKNRQFLKMFGTGGQDKIHGSSFPSEIWHEYMEEALKGEEVIPFPEPEEVGEAFNGKGVSPSPTETEESPSPSESDEKDEESPTPTESEEEPENEGPSPSNSDDICTNPFGCPDDGNNQGNQNGGPGGGGPSPSGTPTGEATEENDNGFFAGAGG</sequence>
<evidence type="ECO:0000256" key="10">
    <source>
        <dbReference type="SAM" id="SignalP"/>
    </source>
</evidence>
<proteinExistence type="predicted"/>
<name>A0ABN1UJ97_9ACTN</name>
<accession>A0ABN1UJ97</accession>
<reference evidence="13 14" key="1">
    <citation type="journal article" date="2019" name="Int. J. Syst. Evol. Microbiol.">
        <title>The Global Catalogue of Microorganisms (GCM) 10K type strain sequencing project: providing services to taxonomists for standard genome sequencing and annotation.</title>
        <authorList>
            <consortium name="The Broad Institute Genomics Platform"/>
            <consortium name="The Broad Institute Genome Sequencing Center for Infectious Disease"/>
            <person name="Wu L."/>
            <person name="Ma J."/>
        </authorList>
    </citation>
    <scope>NUCLEOTIDE SEQUENCE [LARGE SCALE GENOMIC DNA]</scope>
    <source>
        <strain evidence="13 14">JCM 12696</strain>
    </source>
</reference>
<feature type="compositionally biased region" description="Acidic residues" evidence="9">
    <location>
        <begin position="694"/>
        <end position="714"/>
    </location>
</feature>
<evidence type="ECO:0000256" key="3">
    <source>
        <dbReference type="ARBA" id="ARBA00022676"/>
    </source>
</evidence>
<dbReference type="SUPFAM" id="SSF53955">
    <property type="entry name" value="Lysozyme-like"/>
    <property type="match status" value="1"/>
</dbReference>
<dbReference type="SUPFAM" id="SSF56601">
    <property type="entry name" value="beta-lactamase/transpeptidase-like"/>
    <property type="match status" value="1"/>
</dbReference>
<dbReference type="InterPro" id="IPR012338">
    <property type="entry name" value="Beta-lactam/transpept-like"/>
</dbReference>
<dbReference type="Gene3D" id="1.10.3810.10">
    <property type="entry name" value="Biosynthetic peptidoglycan transglycosylase-like"/>
    <property type="match status" value="1"/>
</dbReference>
<evidence type="ECO:0000313" key="14">
    <source>
        <dbReference type="Proteomes" id="UP001501371"/>
    </source>
</evidence>
<evidence type="ECO:0000256" key="6">
    <source>
        <dbReference type="ARBA" id="ARBA00023268"/>
    </source>
</evidence>
<feature type="chain" id="PRO_5047123872" evidence="10">
    <location>
        <begin position="21"/>
        <end position="775"/>
    </location>
</feature>
<dbReference type="InterPro" id="IPR050396">
    <property type="entry name" value="Glycosyltr_51/Transpeptidase"/>
</dbReference>
<keyword evidence="6" id="KW-0511">Multifunctional enzyme</keyword>
<feature type="region of interest" description="Disordered" evidence="9">
    <location>
        <begin position="393"/>
        <end position="413"/>
    </location>
</feature>
<dbReference type="Proteomes" id="UP001501371">
    <property type="component" value="Unassembled WGS sequence"/>
</dbReference>
<evidence type="ECO:0000256" key="9">
    <source>
        <dbReference type="SAM" id="MobiDB-lite"/>
    </source>
</evidence>
<feature type="domain" description="Penicillin-binding protein transpeptidase" evidence="11">
    <location>
        <begin position="344"/>
        <end position="396"/>
    </location>
</feature>
<gene>
    <name evidence="13" type="ORF">GCM10009654_03630</name>
</gene>
<dbReference type="InterPro" id="IPR023346">
    <property type="entry name" value="Lysozyme-like_dom_sf"/>
</dbReference>
<comment type="catalytic activity">
    <reaction evidence="7">
        <text>Preferential cleavage: (Ac)2-L-Lys-D-Ala-|-D-Ala. Also transpeptidation of peptidyl-alanyl moieties that are N-acyl substituents of D-alanine.</text>
        <dbReference type="EC" id="3.4.16.4"/>
    </reaction>
</comment>
<feature type="region of interest" description="Disordered" evidence="9">
    <location>
        <begin position="669"/>
        <end position="775"/>
    </location>
</feature>
<feature type="compositionally biased region" description="Polar residues" evidence="9">
    <location>
        <begin position="399"/>
        <end position="411"/>
    </location>
</feature>
<comment type="caution">
    <text evidence="13">The sequence shown here is derived from an EMBL/GenBank/DDBJ whole genome shotgun (WGS) entry which is preliminary data.</text>
</comment>
<feature type="compositionally biased region" description="Gly residues" evidence="9">
    <location>
        <begin position="742"/>
        <end position="752"/>
    </location>
</feature>
<evidence type="ECO:0000256" key="1">
    <source>
        <dbReference type="ARBA" id="ARBA00022645"/>
    </source>
</evidence>
<dbReference type="InterPro" id="IPR001460">
    <property type="entry name" value="PCN-bd_Tpept"/>
</dbReference>
<keyword evidence="10" id="KW-0732">Signal</keyword>
<evidence type="ECO:0000256" key="4">
    <source>
        <dbReference type="ARBA" id="ARBA00022679"/>
    </source>
</evidence>
<organism evidence="13 14">
    <name type="scientific">Streptomyces hebeiensis</name>
    <dbReference type="NCBI Taxonomy" id="229486"/>
    <lineage>
        <taxon>Bacteria</taxon>
        <taxon>Bacillati</taxon>
        <taxon>Actinomycetota</taxon>
        <taxon>Actinomycetes</taxon>
        <taxon>Kitasatosporales</taxon>
        <taxon>Streptomycetaceae</taxon>
        <taxon>Streptomyces</taxon>
    </lineage>
</organism>
<evidence type="ECO:0000256" key="2">
    <source>
        <dbReference type="ARBA" id="ARBA00022670"/>
    </source>
</evidence>
<keyword evidence="4" id="KW-0808">Transferase</keyword>
<evidence type="ECO:0000259" key="11">
    <source>
        <dbReference type="Pfam" id="PF00905"/>
    </source>
</evidence>
<feature type="domain" description="Glycosyl transferase family 51" evidence="12">
    <location>
        <begin position="56"/>
        <end position="237"/>
    </location>
</feature>
<dbReference type="PANTHER" id="PTHR32282">
    <property type="entry name" value="BINDING PROTEIN TRANSPEPTIDASE, PUTATIVE-RELATED"/>
    <property type="match status" value="1"/>
</dbReference>
<evidence type="ECO:0000256" key="5">
    <source>
        <dbReference type="ARBA" id="ARBA00022801"/>
    </source>
</evidence>
<dbReference type="EMBL" id="BAAAKV010000002">
    <property type="protein sequence ID" value="GAA1151541.1"/>
    <property type="molecule type" value="Genomic_DNA"/>
</dbReference>
<evidence type="ECO:0000256" key="7">
    <source>
        <dbReference type="ARBA" id="ARBA00034000"/>
    </source>
</evidence>
<dbReference type="Gene3D" id="3.40.710.10">
    <property type="entry name" value="DD-peptidase/beta-lactamase superfamily"/>
    <property type="match status" value="1"/>
</dbReference>
<dbReference type="Pfam" id="PF00905">
    <property type="entry name" value="Transpeptidase"/>
    <property type="match status" value="2"/>
</dbReference>
<feature type="domain" description="Penicillin-binding protein transpeptidase" evidence="11">
    <location>
        <begin position="435"/>
        <end position="618"/>
    </location>
</feature>
<protein>
    <submittedName>
        <fullName evidence="13">Transglycosylase domain-containing protein</fullName>
    </submittedName>
</protein>
<dbReference type="Pfam" id="PF00912">
    <property type="entry name" value="Transgly"/>
    <property type="match status" value="1"/>
</dbReference>
<keyword evidence="2" id="KW-0645">Protease</keyword>
<keyword evidence="5" id="KW-0378">Hydrolase</keyword>
<keyword evidence="14" id="KW-1185">Reference proteome</keyword>
<dbReference type="PANTHER" id="PTHR32282:SF34">
    <property type="entry name" value="PENICILLIN-BINDING PROTEIN 1A"/>
    <property type="match status" value="1"/>
</dbReference>
<evidence type="ECO:0000259" key="12">
    <source>
        <dbReference type="Pfam" id="PF00912"/>
    </source>
</evidence>
<dbReference type="InterPro" id="IPR036950">
    <property type="entry name" value="PBP_transglycosylase"/>
</dbReference>
<feature type="compositionally biased region" description="Low complexity" evidence="9">
    <location>
        <begin position="680"/>
        <end position="693"/>
    </location>
</feature>